<geneLocation type="chloroplast" evidence="2"/>
<dbReference type="Pfam" id="PF04483">
    <property type="entry name" value="DUF565"/>
    <property type="match status" value="1"/>
</dbReference>
<reference evidence="2" key="1">
    <citation type="submission" date="2018-07" db="EMBL/GenBank/DDBJ databases">
        <authorList>
            <person name="Quirk P.G."/>
            <person name="Krulwich T.A."/>
        </authorList>
    </citation>
    <scope>NUCLEOTIDE SEQUENCE</scope>
</reference>
<keyword evidence="2" id="KW-0934">Plastid</keyword>
<dbReference type="EMBL" id="MH591105">
    <property type="protein sequence ID" value="AYC65030.1"/>
    <property type="molecule type" value="Genomic_DNA"/>
</dbReference>
<dbReference type="RefSeq" id="YP_009519078.1">
    <property type="nucleotide sequence ID" value="NC_039522.1"/>
</dbReference>
<dbReference type="GeneID" id="38278844"/>
<proteinExistence type="inferred from homology"/>
<keyword evidence="2" id="KW-0150">Chloroplast</keyword>
<dbReference type="InterPro" id="IPR007572">
    <property type="entry name" value="Uncharacterised_Ycf20"/>
</dbReference>
<name>A0A386B008_9CHLO</name>
<comment type="similarity">
    <text evidence="1">Belongs to the ycf20 family.</text>
</comment>
<evidence type="ECO:0008006" key="3">
    <source>
        <dbReference type="Google" id="ProtNLM"/>
    </source>
</evidence>
<evidence type="ECO:0000256" key="1">
    <source>
        <dbReference type="ARBA" id="ARBA00009846"/>
    </source>
</evidence>
<reference evidence="2" key="2">
    <citation type="journal article" date="2019" name="Mol. Phylogenet. Evol.">
        <title>Reassessment of the classification of bryopsidales (chlorophyta) based on chloroplast phylogenomic analyses.</title>
        <authorList>
            <person name="Cremen M.C."/>
            <person name="Leliaert F."/>
            <person name="West J."/>
            <person name="Lam D.W."/>
            <person name="Shimada S."/>
            <person name="Lopez-Bautista J.M."/>
            <person name="Verbruggen H."/>
        </authorList>
    </citation>
    <scope>NUCLEOTIDE SEQUENCE</scope>
</reference>
<evidence type="ECO:0000313" key="2">
    <source>
        <dbReference type="EMBL" id="AYC65030.1"/>
    </source>
</evidence>
<protein>
    <recommendedName>
        <fullName evidence="3">Ycf20</fullName>
    </recommendedName>
</protein>
<dbReference type="AlphaFoldDB" id="A0A386B008"/>
<gene>
    <name evidence="2" type="primary">ycf20</name>
</gene>
<accession>A0A386B008</accession>
<organism evidence="2">
    <name type="scientific">Callipsygma wilsonis</name>
    <dbReference type="NCBI Taxonomy" id="2320807"/>
    <lineage>
        <taxon>Eukaryota</taxon>
        <taxon>Viridiplantae</taxon>
        <taxon>Chlorophyta</taxon>
        <taxon>core chlorophytes</taxon>
        <taxon>Ulvophyceae</taxon>
        <taxon>TCBD clade</taxon>
        <taxon>Bryopsidales</taxon>
        <taxon>Halimedineae</taxon>
        <taxon>Halimedaceae</taxon>
        <taxon>Rhipiliopsideae</taxon>
        <taxon>Callipsygma</taxon>
    </lineage>
</organism>
<sequence>MFLKYVCTFYLSFIFGSLFGTFLIFFRKNIIWDGIILFLLILNFEYLNFLIYRKKKYIKIFKNIQIGLLIGFFIDAFKVGS</sequence>